<proteinExistence type="predicted"/>
<reference evidence="1" key="1">
    <citation type="submission" date="2020-06" db="EMBL/GenBank/DDBJ databases">
        <authorList>
            <consortium name="Plant Systems Biology data submission"/>
        </authorList>
    </citation>
    <scope>NUCLEOTIDE SEQUENCE</scope>
    <source>
        <strain evidence="1">D6</strain>
    </source>
</reference>
<keyword evidence="2" id="KW-1185">Reference proteome</keyword>
<dbReference type="AlphaFoldDB" id="A0A9N8DXK4"/>
<dbReference type="EMBL" id="CAICTM010000369">
    <property type="protein sequence ID" value="CAB9508994.1"/>
    <property type="molecule type" value="Genomic_DNA"/>
</dbReference>
<evidence type="ECO:0000313" key="2">
    <source>
        <dbReference type="Proteomes" id="UP001153069"/>
    </source>
</evidence>
<organism evidence="1 2">
    <name type="scientific">Seminavis robusta</name>
    <dbReference type="NCBI Taxonomy" id="568900"/>
    <lineage>
        <taxon>Eukaryota</taxon>
        <taxon>Sar</taxon>
        <taxon>Stramenopiles</taxon>
        <taxon>Ochrophyta</taxon>
        <taxon>Bacillariophyta</taxon>
        <taxon>Bacillariophyceae</taxon>
        <taxon>Bacillariophycidae</taxon>
        <taxon>Naviculales</taxon>
        <taxon>Naviculaceae</taxon>
        <taxon>Seminavis</taxon>
    </lineage>
</organism>
<evidence type="ECO:0000313" key="1">
    <source>
        <dbReference type="EMBL" id="CAB9508994.1"/>
    </source>
</evidence>
<protein>
    <submittedName>
        <fullName evidence="1">Uncharacterized protein</fullName>
    </submittedName>
</protein>
<comment type="caution">
    <text evidence="1">The sequence shown here is derived from an EMBL/GenBank/DDBJ whole genome shotgun (WGS) entry which is preliminary data.</text>
</comment>
<name>A0A9N8DXK4_9STRA</name>
<gene>
    <name evidence="1" type="ORF">SEMRO_370_G128390.1</name>
</gene>
<sequence length="199" mass="21442">MDFQDCRLWGRAVVAFGLNQVGGQNYHQNLGLNLNSAPTTAVNSSEDTSLPHKFDIMIFRWNRLAATSGNLTGEVATLGSVSLELKGHSVCNPTIGPVVLERFANTPLFRIAVLDPTSTHIVGTVTLPADSLWTLYKPMKVKSTNAGLKAIKIIITVDSIKEGYDMVKVTLPYDGEQGSAVLFGQALIFASSTVTEANM</sequence>
<dbReference type="Proteomes" id="UP001153069">
    <property type="component" value="Unassembled WGS sequence"/>
</dbReference>
<accession>A0A9N8DXK4</accession>